<dbReference type="InterPro" id="IPR000792">
    <property type="entry name" value="Tscrpt_reg_LuxR_C"/>
</dbReference>
<feature type="modified residue" description="4-aspartylphosphate" evidence="3">
    <location>
        <position position="58"/>
    </location>
</feature>
<evidence type="ECO:0000256" key="2">
    <source>
        <dbReference type="ARBA" id="ARBA00023125"/>
    </source>
</evidence>
<reference evidence="6 7" key="1">
    <citation type="submission" date="2019-03" db="EMBL/GenBank/DDBJ databases">
        <title>Genomics of glacier-inhabiting Cryobacterium strains.</title>
        <authorList>
            <person name="Liu Q."/>
            <person name="Xin Y.-H."/>
        </authorList>
    </citation>
    <scope>NUCLEOTIDE SEQUENCE [LARGE SCALE GENOMIC DNA]</scope>
    <source>
        <strain evidence="6 7">TMT2-48-2</strain>
    </source>
</reference>
<proteinExistence type="predicted"/>
<dbReference type="PROSITE" id="PS50043">
    <property type="entry name" value="HTH_LUXR_2"/>
    <property type="match status" value="1"/>
</dbReference>
<dbReference type="PROSITE" id="PS00622">
    <property type="entry name" value="HTH_LUXR_1"/>
    <property type="match status" value="1"/>
</dbReference>
<comment type="caution">
    <text evidence="6">The sequence shown here is derived from an EMBL/GenBank/DDBJ whole genome shotgun (WGS) entry which is preliminary data.</text>
</comment>
<dbReference type="AlphaFoldDB" id="A0A4R8XKD2"/>
<dbReference type="PROSITE" id="PS50110">
    <property type="entry name" value="RESPONSE_REGULATORY"/>
    <property type="match status" value="1"/>
</dbReference>
<dbReference type="PRINTS" id="PR00038">
    <property type="entry name" value="HTHLUXR"/>
</dbReference>
<organism evidence="6 7">
    <name type="scientific">Cryobacterium cheniae</name>
    <dbReference type="NCBI Taxonomy" id="1259262"/>
    <lineage>
        <taxon>Bacteria</taxon>
        <taxon>Bacillati</taxon>
        <taxon>Actinomycetota</taxon>
        <taxon>Actinomycetes</taxon>
        <taxon>Micrococcales</taxon>
        <taxon>Microbacteriaceae</taxon>
        <taxon>Cryobacterium</taxon>
    </lineage>
</organism>
<dbReference type="Proteomes" id="UP000298433">
    <property type="component" value="Unassembled WGS sequence"/>
</dbReference>
<dbReference type="GO" id="GO:0006355">
    <property type="term" value="P:regulation of DNA-templated transcription"/>
    <property type="evidence" value="ECO:0007669"/>
    <property type="project" value="InterPro"/>
</dbReference>
<evidence type="ECO:0000259" key="4">
    <source>
        <dbReference type="PROSITE" id="PS50043"/>
    </source>
</evidence>
<evidence type="ECO:0000313" key="7">
    <source>
        <dbReference type="Proteomes" id="UP000298433"/>
    </source>
</evidence>
<dbReference type="CDD" id="cd17535">
    <property type="entry name" value="REC_NarL-like"/>
    <property type="match status" value="1"/>
</dbReference>
<evidence type="ECO:0000256" key="3">
    <source>
        <dbReference type="PROSITE-ProRule" id="PRU00169"/>
    </source>
</evidence>
<keyword evidence="7" id="KW-1185">Reference proteome</keyword>
<dbReference type="Pfam" id="PF00072">
    <property type="entry name" value="Response_reg"/>
    <property type="match status" value="1"/>
</dbReference>
<dbReference type="InterPro" id="IPR001789">
    <property type="entry name" value="Sig_transdc_resp-reg_receiver"/>
</dbReference>
<dbReference type="EMBL" id="SOGN01000054">
    <property type="protein sequence ID" value="TFC77654.1"/>
    <property type="molecule type" value="Genomic_DNA"/>
</dbReference>
<dbReference type="RefSeq" id="WP_134370899.1">
    <property type="nucleotide sequence ID" value="NZ_SOGN01000054.1"/>
</dbReference>
<dbReference type="SMART" id="SM00448">
    <property type="entry name" value="REC"/>
    <property type="match status" value="1"/>
</dbReference>
<dbReference type="GO" id="GO:0003677">
    <property type="term" value="F:DNA binding"/>
    <property type="evidence" value="ECO:0007669"/>
    <property type="project" value="UniProtKB-KW"/>
</dbReference>
<gene>
    <name evidence="6" type="ORF">E3T23_13150</name>
</gene>
<dbReference type="OrthoDB" id="9808843at2"/>
<keyword evidence="1 3" id="KW-0597">Phosphoprotein</keyword>
<dbReference type="GO" id="GO:0000160">
    <property type="term" value="P:phosphorelay signal transduction system"/>
    <property type="evidence" value="ECO:0007669"/>
    <property type="project" value="InterPro"/>
</dbReference>
<dbReference type="Pfam" id="PF00196">
    <property type="entry name" value="GerE"/>
    <property type="match status" value="1"/>
</dbReference>
<dbReference type="InterPro" id="IPR039420">
    <property type="entry name" value="WalR-like"/>
</dbReference>
<dbReference type="CDD" id="cd06170">
    <property type="entry name" value="LuxR_C_like"/>
    <property type="match status" value="1"/>
</dbReference>
<evidence type="ECO:0000313" key="6">
    <source>
        <dbReference type="EMBL" id="TFC77654.1"/>
    </source>
</evidence>
<feature type="domain" description="HTH luxR-type" evidence="4">
    <location>
        <begin position="151"/>
        <end position="216"/>
    </location>
</feature>
<dbReference type="SUPFAM" id="SSF46894">
    <property type="entry name" value="C-terminal effector domain of the bipartite response regulators"/>
    <property type="match status" value="1"/>
</dbReference>
<dbReference type="Gene3D" id="3.40.50.2300">
    <property type="match status" value="1"/>
</dbReference>
<dbReference type="InterPro" id="IPR016032">
    <property type="entry name" value="Sig_transdc_resp-reg_C-effctor"/>
</dbReference>
<evidence type="ECO:0000256" key="1">
    <source>
        <dbReference type="ARBA" id="ARBA00022553"/>
    </source>
</evidence>
<accession>A0A4R8XKD2</accession>
<feature type="domain" description="Response regulatory" evidence="5">
    <location>
        <begin position="8"/>
        <end position="122"/>
    </location>
</feature>
<keyword evidence="2" id="KW-0238">DNA-binding</keyword>
<dbReference type="InterPro" id="IPR011006">
    <property type="entry name" value="CheY-like_superfamily"/>
</dbReference>
<dbReference type="SMART" id="SM00421">
    <property type="entry name" value="HTH_LUXR"/>
    <property type="match status" value="1"/>
</dbReference>
<dbReference type="SUPFAM" id="SSF52172">
    <property type="entry name" value="CheY-like"/>
    <property type="match status" value="1"/>
</dbReference>
<sequence>MVDETGIRVVIADDHAPIRSLIRQALEAGGCEICGEGASAADAIRLALDHRPDVVLLDINMPGNGIHAAREIGRSLPVTPIVMLTMSTDDDDLFDSLRAGASGYLLKDTDPGALPGALRAVLAGEAAMAPELVLRVLGEFRAPARRRFLRRSVAASKLSAREWEVMELLAEGNSTKAVAARLFVSPTTVRVHVSAVLRKLALTDRESAFELLRDERGERGSPRS</sequence>
<name>A0A4R8XKD2_9MICO</name>
<dbReference type="InterPro" id="IPR058245">
    <property type="entry name" value="NreC/VraR/RcsB-like_REC"/>
</dbReference>
<protein>
    <submittedName>
        <fullName evidence="6">Response regulator transcription factor</fullName>
    </submittedName>
</protein>
<evidence type="ECO:0000259" key="5">
    <source>
        <dbReference type="PROSITE" id="PS50110"/>
    </source>
</evidence>
<dbReference type="PANTHER" id="PTHR43214">
    <property type="entry name" value="TWO-COMPONENT RESPONSE REGULATOR"/>
    <property type="match status" value="1"/>
</dbReference>